<comment type="caution">
    <text evidence="1">The sequence shown here is derived from an EMBL/GenBank/DDBJ whole genome shotgun (WGS) entry which is preliminary data.</text>
</comment>
<reference evidence="1 2" key="1">
    <citation type="submission" date="2024-09" db="EMBL/GenBank/DDBJ databases">
        <authorList>
            <person name="Sun Q."/>
            <person name="Mori K."/>
        </authorList>
    </citation>
    <scope>NUCLEOTIDE SEQUENCE [LARGE SCALE GENOMIC DNA]</scope>
    <source>
        <strain evidence="1 2">CGMCC 1.9126</strain>
    </source>
</reference>
<proteinExistence type="predicted"/>
<dbReference type="PANTHER" id="PTHR37827">
    <property type="entry name" value="TUDOR DOMAIN-CONTAINING PROTEIN"/>
    <property type="match status" value="1"/>
</dbReference>
<evidence type="ECO:0000313" key="2">
    <source>
        <dbReference type="Proteomes" id="UP001589738"/>
    </source>
</evidence>
<keyword evidence="1" id="KW-0378">Hydrolase</keyword>
<keyword evidence="1" id="KW-0540">Nuclease</keyword>
<sequence>MGKKPIILGDCELCLRNNVEITIHHLTPKELGGTFLPTAKLCLPCHKQIHALYTNEELAARMNTIERLRDDEMIKKFVKWIQKQPASKLITVSKSKDRRQNKR</sequence>
<dbReference type="RefSeq" id="WP_340902827.1">
    <property type="nucleotide sequence ID" value="NZ_JBHLUU010000022.1"/>
</dbReference>
<dbReference type="EMBL" id="JBHLUU010000022">
    <property type="protein sequence ID" value="MFC0475103.1"/>
    <property type="molecule type" value="Genomic_DNA"/>
</dbReference>
<protein>
    <submittedName>
        <fullName evidence="1">HNH endonuclease</fullName>
    </submittedName>
</protein>
<evidence type="ECO:0000313" key="1">
    <source>
        <dbReference type="EMBL" id="MFC0475103.1"/>
    </source>
</evidence>
<keyword evidence="1" id="KW-0255">Endonuclease</keyword>
<dbReference type="GO" id="GO:0004519">
    <property type="term" value="F:endonuclease activity"/>
    <property type="evidence" value="ECO:0007669"/>
    <property type="project" value="UniProtKB-KW"/>
</dbReference>
<name>A0ABV6KP50_9BACI</name>
<accession>A0ABV6KP50</accession>
<dbReference type="PANTHER" id="PTHR37827:SF1">
    <property type="entry name" value="HNH DOMAIN-CONTAINING PROTEIN"/>
    <property type="match status" value="1"/>
</dbReference>
<keyword evidence="2" id="KW-1185">Reference proteome</keyword>
<dbReference type="Proteomes" id="UP001589738">
    <property type="component" value="Unassembled WGS sequence"/>
</dbReference>
<gene>
    <name evidence="1" type="ORF">ACFFHF_07510</name>
</gene>
<organism evidence="1 2">
    <name type="scientific">Robertmurraya beringensis</name>
    <dbReference type="NCBI Taxonomy" id="641660"/>
    <lineage>
        <taxon>Bacteria</taxon>
        <taxon>Bacillati</taxon>
        <taxon>Bacillota</taxon>
        <taxon>Bacilli</taxon>
        <taxon>Bacillales</taxon>
        <taxon>Bacillaceae</taxon>
        <taxon>Robertmurraya</taxon>
    </lineage>
</organism>